<dbReference type="EMBL" id="JAQNWR010000004">
    <property type="protein sequence ID" value="MDC2407856.1"/>
    <property type="molecule type" value="Genomic_DNA"/>
</dbReference>
<dbReference type="SUPFAM" id="SSF52266">
    <property type="entry name" value="SGNH hydrolase"/>
    <property type="match status" value="1"/>
</dbReference>
<evidence type="ECO:0000256" key="1">
    <source>
        <dbReference type="SAM" id="Phobius"/>
    </source>
</evidence>
<dbReference type="InterPro" id="IPR036514">
    <property type="entry name" value="SGNH_hydro_sf"/>
</dbReference>
<dbReference type="InterPro" id="IPR013830">
    <property type="entry name" value="SGNH_hydro"/>
</dbReference>
<gene>
    <name evidence="3" type="ORF">PO240_08230</name>
</gene>
<organism evidence="3 4">
    <name type="scientific">Bacteroides ovatus</name>
    <dbReference type="NCBI Taxonomy" id="28116"/>
    <lineage>
        <taxon>Bacteria</taxon>
        <taxon>Pseudomonadati</taxon>
        <taxon>Bacteroidota</taxon>
        <taxon>Bacteroidia</taxon>
        <taxon>Bacteroidales</taxon>
        <taxon>Bacteroidaceae</taxon>
        <taxon>Bacteroides</taxon>
    </lineage>
</organism>
<feature type="domain" description="SGNH hydrolase-type esterase" evidence="2">
    <location>
        <begin position="57"/>
        <end position="214"/>
    </location>
</feature>
<keyword evidence="1" id="KW-1133">Transmembrane helix</keyword>
<dbReference type="RefSeq" id="WP_004317922.1">
    <property type="nucleotide sequence ID" value="NZ_BAABYJ010000001.1"/>
</dbReference>
<evidence type="ECO:0000259" key="2">
    <source>
        <dbReference type="Pfam" id="PF13472"/>
    </source>
</evidence>
<reference evidence="3" key="1">
    <citation type="submission" date="2022-10" db="EMBL/GenBank/DDBJ databases">
        <title>Human gut microbiome strain richness.</title>
        <authorList>
            <person name="Chen-Liaw A."/>
        </authorList>
    </citation>
    <scope>NUCLEOTIDE SEQUENCE</scope>
    <source>
        <strain evidence="3">F7_m1001271B151109d0_201107</strain>
    </source>
</reference>
<comment type="caution">
    <text evidence="3">The sequence shown here is derived from an EMBL/GenBank/DDBJ whole genome shotgun (WGS) entry which is preliminary data.</text>
</comment>
<name>A0AAP3SRC0_BACOV</name>
<protein>
    <submittedName>
        <fullName evidence="3">GDSL-type esterase/lipase family protein</fullName>
    </submittedName>
</protein>
<dbReference type="Proteomes" id="UP001214017">
    <property type="component" value="Unassembled WGS sequence"/>
</dbReference>
<keyword evidence="1" id="KW-0812">Transmembrane</keyword>
<dbReference type="GO" id="GO:0016788">
    <property type="term" value="F:hydrolase activity, acting on ester bonds"/>
    <property type="evidence" value="ECO:0007669"/>
    <property type="project" value="UniProtKB-ARBA"/>
</dbReference>
<evidence type="ECO:0000313" key="3">
    <source>
        <dbReference type="EMBL" id="MDC2407856.1"/>
    </source>
</evidence>
<proteinExistence type="predicted"/>
<dbReference type="Gene3D" id="3.40.50.1110">
    <property type="entry name" value="SGNH hydrolase"/>
    <property type="match status" value="1"/>
</dbReference>
<evidence type="ECO:0000313" key="4">
    <source>
        <dbReference type="Proteomes" id="UP001214017"/>
    </source>
</evidence>
<feature type="transmembrane region" description="Helical" evidence="1">
    <location>
        <begin position="6"/>
        <end position="24"/>
    </location>
</feature>
<sequence length="225" mass="25615">MRKLPVVSVIANILLVGYILINLATTNSNNYQWKAEECLKGWTNSLYSLRDTVDIVFLGNSITYGGLFEAEFSDKRICNLGYPSDDLCGMTERINQIMALHPAKVFLMGGINGLTNQDLNDFENEYETLVKSLKDSMPLTVIYLQSILPVNKAIKNINVPSCQKIIEANGIIEQIGRKYECRYINLHSLYAEDNILPNRYTADGVHLLPDAYKIWFQVIKDYVYE</sequence>
<dbReference type="Pfam" id="PF13472">
    <property type="entry name" value="Lipase_GDSL_2"/>
    <property type="match status" value="1"/>
</dbReference>
<accession>A0AAP3SRC0</accession>
<dbReference type="AlphaFoldDB" id="A0AAP3SRC0"/>
<keyword evidence="1" id="KW-0472">Membrane</keyword>